<evidence type="ECO:0000313" key="1">
    <source>
        <dbReference type="EMBL" id="WWT40983.1"/>
    </source>
</evidence>
<proteinExistence type="predicted"/>
<accession>A0AC61ZT29</accession>
<protein>
    <submittedName>
        <fullName evidence="1">Uncharacterized protein</fullName>
    </submittedName>
</protein>
<sequence>MCKGVMGFLFGHKFRHVITRDRVQLPNRSIEVRGFDLGEFRNETFHAIYCQRCGEVLTKEKME</sequence>
<reference evidence="1" key="1">
    <citation type="submission" date="2024-02" db="EMBL/GenBank/DDBJ databases">
        <title>Klebsiella phages.</title>
        <authorList>
            <person name="Li J."/>
            <person name="Feng Y."/>
            <person name="Zong Z."/>
        </authorList>
    </citation>
    <scope>NUCLEOTIDE SEQUENCE</scope>
</reference>
<dbReference type="EMBL" id="PP357458">
    <property type="protein sequence ID" value="WWT40983.1"/>
    <property type="molecule type" value="Genomic_DNA"/>
</dbReference>
<name>A0AC61ZT29_9CAUD</name>
<organism evidence="1">
    <name type="scientific">Klebsiella phage phi1_175008</name>
    <dbReference type="NCBI Taxonomy" id="3127744"/>
    <lineage>
        <taxon>Viruses</taxon>
        <taxon>Duplodnaviria</taxon>
        <taxon>Heunggongvirae</taxon>
        <taxon>Uroviricota</taxon>
        <taxon>Caudoviricetes</taxon>
        <taxon>Stephanstirmvirinae</taxon>
    </lineage>
</organism>